<dbReference type="PANTHER" id="PTHR24072">
    <property type="entry name" value="RHO FAMILY GTPASE"/>
    <property type="match status" value="1"/>
</dbReference>
<dbReference type="SMART" id="SM00174">
    <property type="entry name" value="RHO"/>
    <property type="match status" value="1"/>
</dbReference>
<dbReference type="SMART" id="SM00175">
    <property type="entry name" value="RAB"/>
    <property type="match status" value="1"/>
</dbReference>
<evidence type="ECO:0000256" key="5">
    <source>
        <dbReference type="ARBA" id="ARBA00022737"/>
    </source>
</evidence>
<name>A0A1I8JAZ4_9PLAT</name>
<keyword evidence="7 14" id="KW-1000">Mitochondrion outer membrane</keyword>
<dbReference type="GO" id="GO:0005741">
    <property type="term" value="C:mitochondrial outer membrane"/>
    <property type="evidence" value="ECO:0007669"/>
    <property type="project" value="UniProtKB-SubCell"/>
</dbReference>
<evidence type="ECO:0000313" key="16">
    <source>
        <dbReference type="Proteomes" id="UP000095280"/>
    </source>
</evidence>
<keyword evidence="3" id="KW-0812">Transmembrane</keyword>
<dbReference type="AlphaFoldDB" id="A0A1I8JAZ4"/>
<dbReference type="InterPro" id="IPR013566">
    <property type="entry name" value="EF_hand_assoc_1"/>
</dbReference>
<dbReference type="SUPFAM" id="SSF52540">
    <property type="entry name" value="P-loop containing nucleoside triphosphate hydrolases"/>
    <property type="match status" value="2"/>
</dbReference>
<comment type="function">
    <text evidence="14">Mitochondrial GTPase involved in mitochondrial trafficking. Probably involved in control of anterograde transport of mitochondria and their subcellular distribution.</text>
</comment>
<dbReference type="SUPFAM" id="SSF47473">
    <property type="entry name" value="EF-hand"/>
    <property type="match status" value="1"/>
</dbReference>
<evidence type="ECO:0000259" key="15">
    <source>
        <dbReference type="PROSITE" id="PS51423"/>
    </source>
</evidence>
<dbReference type="PROSITE" id="PS51419">
    <property type="entry name" value="RAB"/>
    <property type="match status" value="1"/>
</dbReference>
<evidence type="ECO:0000256" key="13">
    <source>
        <dbReference type="ARBA" id="ARBA00023136"/>
    </source>
</evidence>
<dbReference type="WBParaSite" id="maker-uti_cns_0046751-snap-gene-0.4-mRNA-1">
    <property type="protein sequence ID" value="maker-uti_cns_0046751-snap-gene-0.4-mRNA-1"/>
    <property type="gene ID" value="maker-uti_cns_0046751-snap-gene-0.4"/>
</dbReference>
<keyword evidence="8 14" id="KW-0378">Hydrolase</keyword>
<dbReference type="SMART" id="SM00173">
    <property type="entry name" value="RAS"/>
    <property type="match status" value="1"/>
</dbReference>
<dbReference type="InterPro" id="IPR013567">
    <property type="entry name" value="EF_hand_assoc_2"/>
</dbReference>
<keyword evidence="9 14" id="KW-0106">Calcium</keyword>
<dbReference type="Pfam" id="PF08355">
    <property type="entry name" value="EF_assoc_1"/>
    <property type="match status" value="1"/>
</dbReference>
<dbReference type="Pfam" id="PF00071">
    <property type="entry name" value="Ras"/>
    <property type="match status" value="2"/>
</dbReference>
<keyword evidence="12 14" id="KW-0342">GTP-binding</keyword>
<dbReference type="Pfam" id="PF08356">
    <property type="entry name" value="EF_assoc_2"/>
    <property type="match status" value="1"/>
</dbReference>
<evidence type="ECO:0000256" key="2">
    <source>
        <dbReference type="ARBA" id="ARBA00007981"/>
    </source>
</evidence>
<evidence type="ECO:0000256" key="6">
    <source>
        <dbReference type="ARBA" id="ARBA00022741"/>
    </source>
</evidence>
<dbReference type="GO" id="GO:0005525">
    <property type="term" value="F:GTP binding"/>
    <property type="evidence" value="ECO:0007669"/>
    <property type="project" value="UniProtKB-KW"/>
</dbReference>
<keyword evidence="10" id="KW-1133">Transmembrane helix</keyword>
<dbReference type="InterPro" id="IPR003578">
    <property type="entry name" value="Small_GTPase_Rho"/>
</dbReference>
<evidence type="ECO:0000256" key="9">
    <source>
        <dbReference type="ARBA" id="ARBA00022837"/>
    </source>
</evidence>
<comment type="similarity">
    <text evidence="2 14">Belongs to the mitochondrial Rho GTPase family.</text>
</comment>
<evidence type="ECO:0000256" key="7">
    <source>
        <dbReference type="ARBA" id="ARBA00022787"/>
    </source>
</evidence>
<evidence type="ECO:0000256" key="4">
    <source>
        <dbReference type="ARBA" id="ARBA00022723"/>
    </source>
</evidence>
<dbReference type="Gene3D" id="1.10.238.10">
    <property type="entry name" value="EF-hand"/>
    <property type="match status" value="2"/>
</dbReference>
<evidence type="ECO:0000256" key="1">
    <source>
        <dbReference type="ARBA" id="ARBA00004200"/>
    </source>
</evidence>
<keyword evidence="13 14" id="KW-0472">Membrane</keyword>
<organism evidence="16 17">
    <name type="scientific">Macrostomum lignano</name>
    <dbReference type="NCBI Taxonomy" id="282301"/>
    <lineage>
        <taxon>Eukaryota</taxon>
        <taxon>Metazoa</taxon>
        <taxon>Spiralia</taxon>
        <taxon>Lophotrochozoa</taxon>
        <taxon>Platyhelminthes</taxon>
        <taxon>Rhabditophora</taxon>
        <taxon>Macrostomorpha</taxon>
        <taxon>Macrostomida</taxon>
        <taxon>Macrostomidae</taxon>
        <taxon>Macrostomum</taxon>
    </lineage>
</organism>
<dbReference type="InterPro" id="IPR020860">
    <property type="entry name" value="MIRO_dom"/>
</dbReference>
<dbReference type="InterPro" id="IPR011992">
    <property type="entry name" value="EF-hand-dom_pair"/>
</dbReference>
<keyword evidence="6 14" id="KW-0547">Nucleotide-binding</keyword>
<dbReference type="InterPro" id="IPR027417">
    <property type="entry name" value="P-loop_NTPase"/>
</dbReference>
<dbReference type="FunFam" id="1.10.238.10:FF:000011">
    <property type="entry name" value="Mitochondrial Rho GTPase"/>
    <property type="match status" value="1"/>
</dbReference>
<dbReference type="Gene3D" id="3.40.50.300">
    <property type="entry name" value="P-loop containing nucleotide triphosphate hydrolases"/>
    <property type="match status" value="2"/>
</dbReference>
<evidence type="ECO:0000256" key="12">
    <source>
        <dbReference type="ARBA" id="ARBA00023134"/>
    </source>
</evidence>
<dbReference type="InterPro" id="IPR018247">
    <property type="entry name" value="EF_Hand_1_Ca_BS"/>
</dbReference>
<keyword evidence="4" id="KW-0479">Metal-binding</keyword>
<dbReference type="PROSITE" id="PS00018">
    <property type="entry name" value="EF_HAND_1"/>
    <property type="match status" value="1"/>
</dbReference>
<dbReference type="PROSITE" id="PS51423">
    <property type="entry name" value="MIRO"/>
    <property type="match status" value="1"/>
</dbReference>
<protein>
    <recommendedName>
        <fullName evidence="14">Mitochondrial Rho GTPase</fullName>
        <ecNumber evidence="14">3.6.5.-</ecNumber>
    </recommendedName>
</protein>
<evidence type="ECO:0000256" key="10">
    <source>
        <dbReference type="ARBA" id="ARBA00022989"/>
    </source>
</evidence>
<dbReference type="PIRSF" id="PIRSF037488">
    <property type="entry name" value="Mt_Rho_GTPase"/>
    <property type="match status" value="1"/>
</dbReference>
<dbReference type="Proteomes" id="UP000095280">
    <property type="component" value="Unplaced"/>
</dbReference>
<dbReference type="InterPro" id="IPR021181">
    <property type="entry name" value="Miro"/>
</dbReference>
<reference evidence="17" key="1">
    <citation type="submission" date="2016-11" db="UniProtKB">
        <authorList>
            <consortium name="WormBaseParasite"/>
        </authorList>
    </citation>
    <scope>IDENTIFICATION</scope>
</reference>
<keyword evidence="11 14" id="KW-0496">Mitochondrion</keyword>
<evidence type="ECO:0000256" key="11">
    <source>
        <dbReference type="ARBA" id="ARBA00023128"/>
    </source>
</evidence>
<feature type="domain" description="Miro" evidence="15">
    <location>
        <begin position="1"/>
        <end position="167"/>
    </location>
</feature>
<keyword evidence="5" id="KW-0677">Repeat</keyword>
<evidence type="ECO:0000256" key="8">
    <source>
        <dbReference type="ARBA" id="ARBA00022801"/>
    </source>
</evidence>
<evidence type="ECO:0000256" key="14">
    <source>
        <dbReference type="PIRNR" id="PIRNR037488"/>
    </source>
</evidence>
<dbReference type="GO" id="GO:0005509">
    <property type="term" value="F:calcium ion binding"/>
    <property type="evidence" value="ECO:0007669"/>
    <property type="project" value="InterPro"/>
</dbReference>
<dbReference type="GO" id="GO:0007005">
    <property type="term" value="P:mitochondrion organization"/>
    <property type="evidence" value="ECO:0007669"/>
    <property type="project" value="InterPro"/>
</dbReference>
<dbReference type="PRINTS" id="PR00449">
    <property type="entry name" value="RASTRNSFRMNG"/>
</dbReference>
<evidence type="ECO:0000313" key="17">
    <source>
        <dbReference type="WBParaSite" id="maker-uti_cns_0046751-snap-gene-0.4-mRNA-1"/>
    </source>
</evidence>
<evidence type="ECO:0000256" key="3">
    <source>
        <dbReference type="ARBA" id="ARBA00022692"/>
    </source>
</evidence>
<dbReference type="GO" id="GO:0003924">
    <property type="term" value="F:GTPase activity"/>
    <property type="evidence" value="ECO:0007669"/>
    <property type="project" value="InterPro"/>
</dbReference>
<dbReference type="EC" id="3.6.5.-" evidence="14"/>
<keyword evidence="16" id="KW-1185">Reference proteome</keyword>
<dbReference type="InterPro" id="IPR001806">
    <property type="entry name" value="Small_GTPase"/>
</dbReference>
<dbReference type="FunFam" id="3.40.50.300:FF:000170">
    <property type="entry name" value="Mitochondrial Rho GTPase"/>
    <property type="match status" value="1"/>
</dbReference>
<comment type="subcellular location">
    <subcellularLocation>
        <location evidence="1 14">Mitochondrion outer membrane</location>
        <topology evidence="1 14">Single-pass type IV membrane protein</topology>
    </subcellularLocation>
</comment>
<dbReference type="GO" id="GO:0007264">
    <property type="term" value="P:small GTPase-mediated signal transduction"/>
    <property type="evidence" value="ECO:0007669"/>
    <property type="project" value="InterPro"/>
</dbReference>
<sequence>MADVRILLVGDKAVGKTSLVLALVSEEFPNIVPPKAEEITIPADITPERVPTQIVDFSMSEQTEDQLVSEIRQANVVCVVYSLIDPGSVDSVSSHWLPLLRKHRQADKPVPVVLVGNKSDASERSQLPTVLKVMNSYPEVETCIECSAKLLHNLSETFWFAQKAVLYPTFQLYRPDDKELTVQCRTALTRIFRICDLDNDGYMNDRELELFQRRCFRVPLNPQSLEEVKQAVKRRSPEGVLAQGLTLKGFLQLHQMFVQKGRHETTWAVLRRFGYDNDLRLCVRGRRLCGCRRAAQLSSAIRLGIFCLLCSIGTTAIGTAACRPTELQSLFACCPMTPAHAPNCTETNALGWITRSGFLSQWVLLTYLEPSRALELLVCLGYTYEFENPLSAVQVTRERRLDLDKRQTSRTVFLVKVMGAKKVGKTCFLQGLLGRNLQYICTLNRTQTPVSFTCAPVSVYGQERHLILEEVDHSRAEQLSPAELHECDAAALLYDITDPDSFKFIAHLYLNLLRPNKIPAVLVGTKSDQHETPQYYPLSADEFCAKYRLGIKPLKFTLSGSGVHGCLREGGRGGQLSPPERLAAQSQRLHLEAGPGSYSARWLSVLWPSDTSSLAELS</sequence>
<proteinExistence type="inferred from homology"/>
<accession>A0A1I8JAZ4</accession>